<feature type="active site" evidence="3">
    <location>
        <position position="239"/>
    </location>
</feature>
<comment type="catalytic activity">
    <reaction evidence="3">
        <text>N-formyl-L-kynurenine + H2O = L-kynurenine + formate + H(+)</text>
        <dbReference type="Rhea" id="RHEA:13009"/>
        <dbReference type="ChEBI" id="CHEBI:15377"/>
        <dbReference type="ChEBI" id="CHEBI:15378"/>
        <dbReference type="ChEBI" id="CHEBI:15740"/>
        <dbReference type="ChEBI" id="CHEBI:57959"/>
        <dbReference type="ChEBI" id="CHEBI:58629"/>
        <dbReference type="EC" id="3.5.1.9"/>
    </reaction>
</comment>
<comment type="function">
    <text evidence="3">Catalyzes the hydrolysis of N-formyl-L-kynurenine to L-kynurenine, the second step in the kynurenine pathway of tryptophan degradation. Required for elimination of toxic metabolites.</text>
</comment>
<dbReference type="PANTHER" id="PTHR48081:SF33">
    <property type="entry name" value="KYNURENINE FORMAMIDASE"/>
    <property type="match status" value="1"/>
</dbReference>
<gene>
    <name evidence="6 7" type="primary">LOC114247161</name>
</gene>
<dbReference type="InterPro" id="IPR027519">
    <property type="entry name" value="KFase_ver/fungi-typ"/>
</dbReference>
<feature type="domain" description="BD-FAE-like" evidence="4">
    <location>
        <begin position="71"/>
        <end position="242"/>
    </location>
</feature>
<comment type="similarity">
    <text evidence="3">Belongs to the kynurenine formamidase family.</text>
</comment>
<evidence type="ECO:0000256" key="3">
    <source>
        <dbReference type="HAMAP-Rule" id="MF_03014"/>
    </source>
</evidence>
<dbReference type="GO" id="GO:0019441">
    <property type="term" value="P:L-tryptophan catabolic process to kynurenine"/>
    <property type="evidence" value="ECO:0007669"/>
    <property type="project" value="UniProtKB-UniRule"/>
</dbReference>
<keyword evidence="2 3" id="KW-0823">Tryptophan catabolism</keyword>
<dbReference type="RefSeq" id="XP_028035833.1">
    <property type="nucleotide sequence ID" value="XM_028180032.1"/>
</dbReference>
<sequence length="296" mass="33707">MSEEVLDFEREYSPSRWSPRFSTPEQVLQNHVKLVTEASLDAVIKIPHELDIEYGPTSGQKLDIFGTDLPNDARIFVYVHGGYWQELSREISRYPVKPFYRGGIKTIIIGYDLCPTVTLGEIIKEIQNAAKYVFEYAEKMNSRGLYFAGHSAGAHLVSKILDNAELLQNTSGSNRLHGVFLISGVYDLRDLIKTTVNAPLKLNETTAAAFSPILSNYQHIRDSDVFDKIRVHIIVGKHDSPTFQKQSRDFWKVLQSNFGVNAYLDIMENLDHFDIVEALGELENYLKFFISNCFCD</sequence>
<dbReference type="Proteomes" id="UP000504629">
    <property type="component" value="Unplaced"/>
</dbReference>
<dbReference type="EC" id="3.5.1.9" evidence="3"/>
<evidence type="ECO:0000313" key="5">
    <source>
        <dbReference type="Proteomes" id="UP000504629"/>
    </source>
</evidence>
<dbReference type="SUPFAM" id="SSF53474">
    <property type="entry name" value="alpha/beta-Hydrolases"/>
    <property type="match status" value="1"/>
</dbReference>
<comment type="subunit">
    <text evidence="3">Homodimer.</text>
</comment>
<keyword evidence="1 3" id="KW-0378">Hydrolase</keyword>
<dbReference type="OrthoDB" id="433474at2759"/>
<dbReference type="PANTHER" id="PTHR48081">
    <property type="entry name" value="AB HYDROLASE SUPERFAMILY PROTEIN C4A8.06C"/>
    <property type="match status" value="1"/>
</dbReference>
<organism evidence="5 6">
    <name type="scientific">Bombyx mandarina</name>
    <name type="common">Wild silk moth</name>
    <name type="synonym">Wild silkworm</name>
    <dbReference type="NCBI Taxonomy" id="7092"/>
    <lineage>
        <taxon>Eukaryota</taxon>
        <taxon>Metazoa</taxon>
        <taxon>Ecdysozoa</taxon>
        <taxon>Arthropoda</taxon>
        <taxon>Hexapoda</taxon>
        <taxon>Insecta</taxon>
        <taxon>Pterygota</taxon>
        <taxon>Neoptera</taxon>
        <taxon>Endopterygota</taxon>
        <taxon>Lepidoptera</taxon>
        <taxon>Glossata</taxon>
        <taxon>Ditrysia</taxon>
        <taxon>Bombycoidea</taxon>
        <taxon>Bombycidae</taxon>
        <taxon>Bombycinae</taxon>
        <taxon>Bombyx</taxon>
    </lineage>
</organism>
<protein>
    <recommendedName>
        <fullName evidence="3">Kynurenine formamidase</fullName>
        <shortName evidence="3">KFA</shortName>
        <shortName evidence="3">KFase</shortName>
        <ecNumber evidence="3">3.5.1.9</ecNumber>
    </recommendedName>
    <alternativeName>
        <fullName evidence="3">Arylformamidase</fullName>
    </alternativeName>
    <alternativeName>
        <fullName evidence="3">N-formylkynurenine formamidase</fullName>
        <shortName evidence="3">FKF</shortName>
    </alternativeName>
</protein>
<accession>A0A6J2K4B8</accession>
<dbReference type="Pfam" id="PF20434">
    <property type="entry name" value="BD-FAE"/>
    <property type="match status" value="1"/>
</dbReference>
<dbReference type="InterPro" id="IPR029058">
    <property type="entry name" value="AB_hydrolase_fold"/>
</dbReference>
<comment type="domain">
    <text evidence="3">The main chain amide nitrogen atoms of the second glycine and its adjacent residue in the HGGXW motif define the oxyanion hole, and stabilize the oxyanion that forms during the nucleophilic attack by the catalytic serine during substrate cleavage.</text>
</comment>
<feature type="short sequence motif" description="HGGXW" evidence="3">
    <location>
        <begin position="80"/>
        <end position="84"/>
    </location>
</feature>
<keyword evidence="5" id="KW-1185">Reference proteome</keyword>
<dbReference type="KEGG" id="bman:114247161"/>
<evidence type="ECO:0000256" key="1">
    <source>
        <dbReference type="ARBA" id="ARBA00022801"/>
    </source>
</evidence>
<dbReference type="GeneID" id="114247161"/>
<dbReference type="RefSeq" id="XP_028035832.1">
    <property type="nucleotide sequence ID" value="XM_028180031.1"/>
</dbReference>
<evidence type="ECO:0000313" key="6">
    <source>
        <dbReference type="RefSeq" id="XP_028035832.1"/>
    </source>
</evidence>
<dbReference type="UniPathway" id="UPA00333">
    <property type="reaction ID" value="UER00454"/>
</dbReference>
<name>A0A6J2K4B8_BOMMA</name>
<dbReference type="InterPro" id="IPR049492">
    <property type="entry name" value="BD-FAE-like_dom"/>
</dbReference>
<feature type="active site" evidence="3">
    <location>
        <position position="272"/>
    </location>
</feature>
<feature type="active site" description="Nucleophile" evidence="3">
    <location>
        <position position="151"/>
    </location>
</feature>
<comment type="pathway">
    <text evidence="3">Amino-acid degradation; L-tryptophan degradation via kynurenine pathway; L-kynurenine from L-tryptophan: step 2/2.</text>
</comment>
<evidence type="ECO:0000313" key="7">
    <source>
        <dbReference type="RefSeq" id="XP_028035833.1"/>
    </source>
</evidence>
<dbReference type="GO" id="GO:0004061">
    <property type="term" value="F:arylformamidase activity"/>
    <property type="evidence" value="ECO:0007669"/>
    <property type="project" value="UniProtKB-UniRule"/>
</dbReference>
<dbReference type="Gene3D" id="3.40.50.1820">
    <property type="entry name" value="alpha/beta hydrolase"/>
    <property type="match status" value="1"/>
</dbReference>
<dbReference type="AlphaFoldDB" id="A0A6J2K4B8"/>
<dbReference type="InterPro" id="IPR050300">
    <property type="entry name" value="GDXG_lipolytic_enzyme"/>
</dbReference>
<proteinExistence type="inferred from homology"/>
<dbReference type="HAMAP" id="MF_03014">
    <property type="entry name" value="KFase"/>
    <property type="match status" value="1"/>
</dbReference>
<evidence type="ECO:0000259" key="4">
    <source>
        <dbReference type="Pfam" id="PF20434"/>
    </source>
</evidence>
<reference evidence="6 7" key="1">
    <citation type="submission" date="2025-04" db="UniProtKB">
        <authorList>
            <consortium name="RefSeq"/>
        </authorList>
    </citation>
    <scope>IDENTIFICATION</scope>
    <source>
        <tissue evidence="6 7">Silk gland</tissue>
    </source>
</reference>
<evidence type="ECO:0000256" key="2">
    <source>
        <dbReference type="ARBA" id="ARBA00023079"/>
    </source>
</evidence>